<dbReference type="InterPro" id="IPR015943">
    <property type="entry name" value="WD40/YVTN_repeat-like_dom_sf"/>
</dbReference>
<dbReference type="Pfam" id="PF00400">
    <property type="entry name" value="WD40"/>
    <property type="match status" value="2"/>
</dbReference>
<dbReference type="FunFam" id="2.130.10.10:FF:000093">
    <property type="entry name" value="DmX-like protein 1"/>
    <property type="match status" value="1"/>
</dbReference>
<feature type="region of interest" description="Disordered" evidence="2">
    <location>
        <begin position="2340"/>
        <end position="2364"/>
    </location>
</feature>
<feature type="region of interest" description="Disordered" evidence="2">
    <location>
        <begin position="351"/>
        <end position="394"/>
    </location>
</feature>
<organism evidence="4 5">
    <name type="scientific">Ophiophagus hannah</name>
    <name type="common">King cobra</name>
    <name type="synonym">Naja hannah</name>
    <dbReference type="NCBI Taxonomy" id="8665"/>
    <lineage>
        <taxon>Eukaryota</taxon>
        <taxon>Metazoa</taxon>
        <taxon>Chordata</taxon>
        <taxon>Craniata</taxon>
        <taxon>Vertebrata</taxon>
        <taxon>Euteleostomi</taxon>
        <taxon>Lepidosauria</taxon>
        <taxon>Squamata</taxon>
        <taxon>Bifurcata</taxon>
        <taxon>Unidentata</taxon>
        <taxon>Episquamata</taxon>
        <taxon>Toxicofera</taxon>
        <taxon>Serpentes</taxon>
        <taxon>Colubroidea</taxon>
        <taxon>Elapidae</taxon>
        <taxon>Elapinae</taxon>
        <taxon>Ophiophagus</taxon>
    </lineage>
</organism>
<dbReference type="PROSITE" id="PS50294">
    <property type="entry name" value="WD_REPEATS_REGION"/>
    <property type="match status" value="1"/>
</dbReference>
<reference evidence="4 5" key="1">
    <citation type="journal article" date="2013" name="Proc. Natl. Acad. Sci. U.S.A.">
        <title>The king cobra genome reveals dynamic gene evolution and adaptation in the snake venom system.</title>
        <authorList>
            <person name="Vonk F.J."/>
            <person name="Casewell N.R."/>
            <person name="Henkel C.V."/>
            <person name="Heimberg A.M."/>
            <person name="Jansen H.J."/>
            <person name="McCleary R.J."/>
            <person name="Kerkkamp H.M."/>
            <person name="Vos R.A."/>
            <person name="Guerreiro I."/>
            <person name="Calvete J.J."/>
            <person name="Wuster W."/>
            <person name="Woods A.E."/>
            <person name="Logan J.M."/>
            <person name="Harrison R.A."/>
            <person name="Castoe T.A."/>
            <person name="de Koning A.P."/>
            <person name="Pollock D.D."/>
            <person name="Yandell M."/>
            <person name="Calderon D."/>
            <person name="Renjifo C."/>
            <person name="Currier R.B."/>
            <person name="Salgado D."/>
            <person name="Pla D."/>
            <person name="Sanz L."/>
            <person name="Hyder A.S."/>
            <person name="Ribeiro J.M."/>
            <person name="Arntzen J.W."/>
            <person name="van den Thillart G.E."/>
            <person name="Boetzer M."/>
            <person name="Pirovano W."/>
            <person name="Dirks R.P."/>
            <person name="Spaink H.P."/>
            <person name="Duboule D."/>
            <person name="McGlinn E."/>
            <person name="Kini R.M."/>
            <person name="Richardson M.K."/>
        </authorList>
    </citation>
    <scope>NUCLEOTIDE SEQUENCE</scope>
    <source>
        <tissue evidence="4">Blood</tissue>
    </source>
</reference>
<dbReference type="GO" id="GO:0043291">
    <property type="term" value="C:RAVE complex"/>
    <property type="evidence" value="ECO:0007669"/>
    <property type="project" value="TreeGrafter"/>
</dbReference>
<dbReference type="InterPro" id="IPR052208">
    <property type="entry name" value="DmX-like/RAVE_component"/>
</dbReference>
<evidence type="ECO:0000313" key="5">
    <source>
        <dbReference type="Proteomes" id="UP000018936"/>
    </source>
</evidence>
<dbReference type="InterPro" id="IPR022033">
    <property type="entry name" value="Rav1p_C"/>
</dbReference>
<feature type="domain" description="RAVE complex protein Rav1 C-terminal" evidence="3">
    <location>
        <begin position="1377"/>
        <end position="1731"/>
    </location>
</feature>
<name>V8NCC1_OPHHA</name>
<keyword evidence="1" id="KW-0853">WD repeat</keyword>
<evidence type="ECO:0000256" key="2">
    <source>
        <dbReference type="SAM" id="MobiDB-lite"/>
    </source>
</evidence>
<feature type="compositionally biased region" description="Polar residues" evidence="2">
    <location>
        <begin position="352"/>
        <end position="364"/>
    </location>
</feature>
<dbReference type="InterPro" id="IPR036322">
    <property type="entry name" value="WD40_repeat_dom_sf"/>
</dbReference>
<dbReference type="Pfam" id="PF12234">
    <property type="entry name" value="Rav1p_C"/>
    <property type="match status" value="1"/>
</dbReference>
<evidence type="ECO:0000259" key="3">
    <source>
        <dbReference type="Pfam" id="PF12234"/>
    </source>
</evidence>
<dbReference type="GO" id="GO:0007035">
    <property type="term" value="P:vacuolar acidification"/>
    <property type="evidence" value="ECO:0007669"/>
    <property type="project" value="TreeGrafter"/>
</dbReference>
<feature type="region of interest" description="Disordered" evidence="2">
    <location>
        <begin position="2515"/>
        <end position="2538"/>
    </location>
</feature>
<dbReference type="PROSITE" id="PS50082">
    <property type="entry name" value="WD_REPEATS_2"/>
    <property type="match status" value="1"/>
</dbReference>
<dbReference type="InterPro" id="IPR001680">
    <property type="entry name" value="WD40_rpt"/>
</dbReference>
<dbReference type="Proteomes" id="UP000018936">
    <property type="component" value="Unassembled WGS sequence"/>
</dbReference>
<dbReference type="SMART" id="SM00320">
    <property type="entry name" value="WD40"/>
    <property type="match status" value="9"/>
</dbReference>
<accession>V8NCC1</accession>
<dbReference type="EMBL" id="AZIM01005123">
    <property type="protein sequence ID" value="ETE59919.1"/>
    <property type="molecule type" value="Genomic_DNA"/>
</dbReference>
<feature type="region of interest" description="Disordered" evidence="2">
    <location>
        <begin position="2263"/>
        <end position="2305"/>
    </location>
</feature>
<evidence type="ECO:0000256" key="1">
    <source>
        <dbReference type="PROSITE-ProRule" id="PRU00221"/>
    </source>
</evidence>
<feature type="compositionally biased region" description="Low complexity" evidence="2">
    <location>
        <begin position="2290"/>
        <end position="2300"/>
    </location>
</feature>
<gene>
    <name evidence="4" type="primary">Dmxl2</name>
    <name evidence="4" type="ORF">L345_14346</name>
</gene>
<feature type="repeat" description="WD" evidence="1">
    <location>
        <begin position="2801"/>
        <end position="2842"/>
    </location>
</feature>
<proteinExistence type="predicted"/>
<dbReference type="PANTHER" id="PTHR13950">
    <property type="entry name" value="RABCONNECTIN-RELATED"/>
    <property type="match status" value="1"/>
</dbReference>
<feature type="compositionally biased region" description="Basic and acidic residues" evidence="2">
    <location>
        <begin position="375"/>
        <end position="388"/>
    </location>
</feature>
<sequence length="2904" mass="324862">MNLHQVLTGAVNPGDNGFSVGNIDGHPFTAYASGCDIVILGTDFERLQIIPGAKYGNIQVGCVDCSMQQGKVRIMLSMAEFRSDLLGTCCAQFNLGSHRTASQVHLMMFSPDGEFFATAGKDDCLVKVWYNTDCWKSVITSQHTTPETTMQELSFSFIYLVHPRSVDGFSWRKTSNYMPRGAVCNVLLTCCKDNICRLWAETLLPNDSLLYEGGYNHWLEPVKLNNFKRNASSKENMKNALELNLRPFRRGRRRSIALAHTGYLPHQQDPHVVHRNSPLQSNALCHFHIAASINPATDIPLLPSIMSLSLNESEEKSGPFVVHWLNNKELHFTLSMEVFLQQFKRNFEHISSEVSTEEPNQMSFKSDEETDDSKEEQRKNQEQKEFPGEKPVSNSSSILLSSAIIDHEIEIQLAEWNKNADMLFSIHPMDGSLLVWHVDWLDEYQPGMFRQVQVSFVSRIPVAFPTGDANSLCRSIVMYACTKNVDLALQQGKQKPSSLGRSCSMLISSGHSKSPNNVKLSIFTPNVMMISKHADGSLNQWLVSFAEESAFSNVLSICHKSRYCGHRFHLNDLACHSVLPLLLTTSHHNAVGIPVLDSTEEASPEHQNRSSACTSQDLTAVYSELILWRVDPVGPLSFSGGVSELARINSLHVSAFSNVAWLPCLIPSYCLGAYCNSPSACFVASDGQHLRLYQAIIDAKKLLCELSNPGISRYVGKFFNIISQQSTARPGCIVELNSITELHGEKMQLLHVFQEDFIMNNLENRFSEKESILLDPGYQKNGFSEKFYLIVIEYTQNCSLLHMWKLHLKSLPVSVDEKIPPKASETASQELHSSSLDQEKFHSSITKKYQVCRDNLQSTSQLVLSSEIVYSQELNLPEGVEIISIKPSAGHLSSSSIYPVRQAPYLLATLCSDGKVRFWRCRVSQETDVLSKPENTKNSGTYVWEEWPLLIEDGHLSSSALEVSGLPLEISCAHTNRLAVAYKRTPPQNSNTQDFFMNVGIFECESTGGSCWNLEQTLHLDELNLSLDSLTVNSSSMAVGNKNLTFRTKHLVHLDWMSREDGSHILTVGIGSKLYMFGQLAGKVQEQSAKEMLVLPVWENAKTSCTSRFILLRCVDLVSSVEGSPPLPVSLSWVRDGILVVGMDCEMHVYSQWQPFSKQDPITTDSYSSSTPSITSLVKQSQLSGVPPPKRTLTRSMASFAQKLGGKRTVFDLSLEMEDSGLFEAAHSLCPTLPQYHPVQLLELMDLGKVRRAKAILSHLVKCIAGEVIAISDPFHEKRYRSLSICASGSSTRDPMTFNRCVITDYTEIDSVPPLPLYALLAADEECSYACTEKSNTPKKLNKHVTDENYEDLFQNSSLYTDELTAIEVDEDDKKPKVIDLSQYNPTYFGQEHAQVLSRHLLHSSLPGLTRMEQMLLMALADTIAITSTDIGESRDRSKGGETLDECGLKFLLAVRLHTFMTTSLPPAHRAQLLHQGLSSSHFAWAFHSIAEEELLNMLPAVQKGDPTWSELRAMGIGWWVRNTHNLRRCIEKVAKAAFQRNNDPLDAAIFYLAMKKKTVIWGLYRSLKDTKMTQFFGNNFSEDRWRKAALKNAFSLLGKQRFEHSTAFFLLAGHLKDAIEVCLEKLNDIQLALVIARLYESEFETSGTYKSILQKRILGSKPHSTESPSKPHFDPFLRSMAYWILEEYGHALDTLLSHPTLNDEDEGSFSNCSPSVFNFYNYLRTHPLLLRRHFGSSDLSSTRICVTGENGLADEINLEERKLFFTAAYTHLKSGCPMLALEVLSKMPKVVKKSNCLRRTFSLRNTSKECSPSSPMPVKSKDDQIFRTDRSEPVLNGLGPLSDASPDKHSDSDALFDWSQPATVFQDDPLELKWDSDNDEECEDSCLVMKPLQKIAGEKNEVSPSCTETYSSGGENDVLASSEDIICVQLKFRACLKILTEELRTLSTGYEVDGGKLRYQLYNWLEREVVALQKTCEYNIEADDSQKEIIPVMGENSLNERTEDLSDIQLKENIQRRHWLIKYQSLLRMFLSYCILHGSHGGGLASVRMELILLLQESQQEFSEQSYSNSVSEQSTIPLLFACTASAKTVVANPLLHLSNLTHDILHAILSLDSPPHPDIHVMHTLAASLSACIYQSLCGGHNCSLLQANQFTGMIYQTLLLSHRHSLRTASSDETVTPNTTPAQWPGIMDLIQLLNQAGEEAQSGITVLLCEILTAIYLSLFIHGLATHSSNELFRIVAHPLNDKMWFAVFGGGAKIPKKGPIQETTKMASSPIEDGEKQNKRFRLTSKSSSKENSPSILPGKEQDTSIYKEKFIPPELSIWDYFIAKPYLASSQTRFEYDSEESQDSSDEDEDEAFLSDSKLQEHSNSNSFSWSLMRLAMVQLVLRNLKSFYPLAGHDLTVCSPLCHAVLKALQRWEQVLLRRLEMHGGPPENFISIHILQDASSSGPALLRHKALLEPTNTPFKSKSHYALSVKRLWQYLVKQEMVQETFIRNIFAKKKCLNESLEDQAELTKTTSGEESGINKIEHDSGSPGSKARIIHKESDIITAFAVNKANRNCIAIASSHEIQELDVSGILATQIYTWVDDDIEVEAKGADDFLVIHARDDLGNIQGTTPYTHSTPGTPINMPWLGSTQTGRGAQDGSVRMFEWGHSQQLACFRSGGNSRITRMRFNYQGNKFGIVDGDGHISLYQTNCKGCLHNGSTPKPYLCHNKTASDFVFISSSSLIATAGLSTDNRNICLWDTLVAPSCSLVHAFTCHDTGATVLAYAPKHQLLISGGRRGYTCLIDLRQKQQRQFFQSHDSPVKAIAIDPTEEYFVTGSAEGNIKVWSLSNFSLLHTFLNEHSRQSIFRNLGTGVMQIETGPANHIFSCGADGTVKMRILPDRFNSFGEVLKTDVKYVF</sequence>
<dbReference type="PANTHER" id="PTHR13950:SF12">
    <property type="entry name" value="DMX-LIKE PROTEIN 1"/>
    <property type="match status" value="1"/>
</dbReference>
<dbReference type="SUPFAM" id="SSF50978">
    <property type="entry name" value="WD40 repeat-like"/>
    <property type="match status" value="2"/>
</dbReference>
<feature type="compositionally biased region" description="Basic and acidic residues" evidence="2">
    <location>
        <begin position="1820"/>
        <end position="1833"/>
    </location>
</feature>
<dbReference type="OrthoDB" id="342131at2759"/>
<keyword evidence="5" id="KW-1185">Reference proteome</keyword>
<feature type="non-terminal residue" evidence="4">
    <location>
        <position position="1"/>
    </location>
</feature>
<feature type="compositionally biased region" description="Acidic residues" evidence="2">
    <location>
        <begin position="2343"/>
        <end position="2359"/>
    </location>
</feature>
<dbReference type="Gene3D" id="2.130.10.10">
    <property type="entry name" value="YVTN repeat-like/Quinoprotein amine dehydrogenase"/>
    <property type="match status" value="3"/>
</dbReference>
<comment type="caution">
    <text evidence="4">The sequence shown here is derived from an EMBL/GenBank/DDBJ whole genome shotgun (WGS) entry which is preliminary data.</text>
</comment>
<protein>
    <submittedName>
        <fullName evidence="4">DmX-like protein 2</fullName>
    </submittedName>
</protein>
<evidence type="ECO:0000313" key="4">
    <source>
        <dbReference type="EMBL" id="ETE59919.1"/>
    </source>
</evidence>
<feature type="region of interest" description="Disordered" evidence="2">
    <location>
        <begin position="1807"/>
        <end position="1854"/>
    </location>
</feature>